<evidence type="ECO:0000313" key="2">
    <source>
        <dbReference type="Proteomes" id="UP000676336"/>
    </source>
</evidence>
<reference evidence="1" key="1">
    <citation type="submission" date="2021-02" db="EMBL/GenBank/DDBJ databases">
        <authorList>
            <person name="Nowell W R."/>
        </authorList>
    </citation>
    <scope>NUCLEOTIDE SEQUENCE</scope>
</reference>
<name>A0A8S2Z7V6_9BILA</name>
<dbReference type="AlphaFoldDB" id="A0A8S2Z7V6"/>
<dbReference type="Proteomes" id="UP000676336">
    <property type="component" value="Unassembled WGS sequence"/>
</dbReference>
<proteinExistence type="predicted"/>
<comment type="caution">
    <text evidence="1">The sequence shown here is derived from an EMBL/GenBank/DDBJ whole genome shotgun (WGS) entry which is preliminary data.</text>
</comment>
<gene>
    <name evidence="1" type="ORF">SMN809_LOCUS39423</name>
</gene>
<organism evidence="1 2">
    <name type="scientific">Rotaria magnacalcarata</name>
    <dbReference type="NCBI Taxonomy" id="392030"/>
    <lineage>
        <taxon>Eukaryota</taxon>
        <taxon>Metazoa</taxon>
        <taxon>Spiralia</taxon>
        <taxon>Gnathifera</taxon>
        <taxon>Rotifera</taxon>
        <taxon>Eurotatoria</taxon>
        <taxon>Bdelloidea</taxon>
        <taxon>Philodinida</taxon>
        <taxon>Philodinidae</taxon>
        <taxon>Rotaria</taxon>
    </lineage>
</organism>
<sequence>MTIVYKCSWYTVYFIITHSPNLRTLVLKIFWKDDDDEFDDNIAAKSDTEQCNHLTSFSLYIRYDLTINDVEPMLRLLLRLTHLRLFSWISRTDPSLFGGHRWENFIETKSPLLKQFDFSLTRLALENEDCFTVESLIASFRTPFWLETKHWIVKYDYQCDKDERSFHLCAIPIVQDDFDDFNRKRTILNSTFNITNNNESIIVNLHKLTLDKKK</sequence>
<evidence type="ECO:0000313" key="1">
    <source>
        <dbReference type="EMBL" id="CAF4609693.1"/>
    </source>
</evidence>
<protein>
    <submittedName>
        <fullName evidence="1">Uncharacterized protein</fullName>
    </submittedName>
</protein>
<dbReference type="EMBL" id="CAJOBI010105810">
    <property type="protein sequence ID" value="CAF4609693.1"/>
    <property type="molecule type" value="Genomic_DNA"/>
</dbReference>
<accession>A0A8S2Z7V6</accession>